<evidence type="ECO:0000256" key="6">
    <source>
        <dbReference type="RuleBase" id="RU365021"/>
    </source>
</evidence>
<dbReference type="eggNOG" id="ENOG5031F5S">
    <property type="taxonomic scope" value="Bacteria"/>
</dbReference>
<dbReference type="InterPro" id="IPR018513">
    <property type="entry name" value="Cell_synthase_bac"/>
</dbReference>
<name>A0A0W0YT43_9GAMM</name>
<dbReference type="AlphaFoldDB" id="A0A0W0YT43"/>
<dbReference type="Gene3D" id="2.60.120.260">
    <property type="entry name" value="Galactose-binding domain-like"/>
    <property type="match status" value="2"/>
</dbReference>
<sequence length="658" mass="74397">MNATFKDLGWENSVTLNGYKPGHTLYLPIAKYTRPQKIVLHLKAKFSPLLNENTRLDIKLNQTVLRRIALPADVTQEFNFDVELPLSELSTDWQALDFMAYFADNNQLCNPNLWIYISPASSITVTTLNTPFSGTLNQLPGLFINPISLNPISPMLLLPQQASRQEIFAALKLAFYLGTKVDNSAMNLNTKNIHELTDTEKDRNFILIGTTEHLIASSIIADPILKTRQAPDAGFLKLEPSFFNEVFGLLTIGGDTNEALNKAIDALILPEFKQMATGQVVIVDHVNETAQTTSRKDWYQSTFKELGYQDLTVSGLGQSKLIYTIPLPNDLIPVNSTLKTYITAPGFNPLDRSQITLLVNGLKQSSFDLVKEHSAWKVDIDPDAMKPGINTLEYQINLHLKNESCTIKDLDEVWATIHSETEFNTLFLNEFPKATLNQLPVPFNSEITLIVPDELSARDITNLTRLMFTFGKLMRGHVIPFNFVNSSAVDEEYVRNNNVIIYGTTKNRWIKFAFNYVPFALVNKDGRSLALPQKNLVLSGQKLTGLLELVSSPWNSTTAVFLISGVDEASLSRAVRAFTNDKSRLKLDGNIALINSDQSIHAINSEDTQYISLRTQVWRYLKNSAKNMWFYVKYHPQIFIYLLVFIVPLYIYLRQRKK</sequence>
<comment type="subcellular location">
    <subcellularLocation>
        <location evidence="6">Cell inner membrane</location>
    </subcellularLocation>
    <subcellularLocation>
        <location evidence="1">Cell membrane</location>
        <topology evidence="1">Single-pass membrane protein</topology>
    </subcellularLocation>
</comment>
<comment type="subunit">
    <text evidence="6">Tightly associated with the cellulose synthase catalytic subunit.</text>
</comment>
<keyword evidence="6" id="KW-0135">Cellulose biosynthesis</keyword>
<dbReference type="GO" id="GO:0006011">
    <property type="term" value="P:UDP-alpha-D-glucose metabolic process"/>
    <property type="evidence" value="ECO:0007669"/>
    <property type="project" value="InterPro"/>
</dbReference>
<evidence type="ECO:0000313" key="8">
    <source>
        <dbReference type="Proteomes" id="UP000054600"/>
    </source>
</evidence>
<organism evidence="7 8">
    <name type="scientific">Legionella shakespearei DSM 23087</name>
    <dbReference type="NCBI Taxonomy" id="1122169"/>
    <lineage>
        <taxon>Bacteria</taxon>
        <taxon>Pseudomonadati</taxon>
        <taxon>Pseudomonadota</taxon>
        <taxon>Gammaproteobacteria</taxon>
        <taxon>Legionellales</taxon>
        <taxon>Legionellaceae</taxon>
        <taxon>Legionella</taxon>
    </lineage>
</organism>
<dbReference type="Pfam" id="PF03170">
    <property type="entry name" value="BcsB"/>
    <property type="match status" value="2"/>
</dbReference>
<keyword evidence="4 6" id="KW-1133">Transmembrane helix</keyword>
<evidence type="ECO:0000313" key="7">
    <source>
        <dbReference type="EMBL" id="KTD60066.1"/>
    </source>
</evidence>
<keyword evidence="6" id="KW-0997">Cell inner membrane</keyword>
<evidence type="ECO:0000256" key="5">
    <source>
        <dbReference type="ARBA" id="ARBA00023136"/>
    </source>
</evidence>
<dbReference type="PANTHER" id="PTHR39083:SF1">
    <property type="entry name" value="CYCLIC DI-GMP-BINDING PROTEIN"/>
    <property type="match status" value="1"/>
</dbReference>
<keyword evidence="3 6" id="KW-0812">Transmembrane</keyword>
<dbReference type="GO" id="GO:0005886">
    <property type="term" value="C:plasma membrane"/>
    <property type="evidence" value="ECO:0007669"/>
    <property type="project" value="UniProtKB-SubCell"/>
</dbReference>
<keyword evidence="6" id="KW-0973">c-di-GMP</keyword>
<keyword evidence="5 6" id="KW-0472">Membrane</keyword>
<evidence type="ECO:0000256" key="3">
    <source>
        <dbReference type="ARBA" id="ARBA00022692"/>
    </source>
</evidence>
<comment type="caution">
    <text evidence="7">The sequence shown here is derived from an EMBL/GenBank/DDBJ whole genome shotgun (WGS) entry which is preliminary data.</text>
</comment>
<dbReference type="PATRIC" id="fig|1122169.6.peg.2086"/>
<dbReference type="EMBL" id="LNYW01000046">
    <property type="protein sequence ID" value="KTD60066.1"/>
    <property type="molecule type" value="Genomic_DNA"/>
</dbReference>
<dbReference type="PANTHER" id="PTHR39083">
    <property type="entry name" value="CYCLIC DI-GMP-BINDING PROTEIN"/>
    <property type="match status" value="1"/>
</dbReference>
<dbReference type="Proteomes" id="UP000054600">
    <property type="component" value="Unassembled WGS sequence"/>
</dbReference>
<reference evidence="7 8" key="1">
    <citation type="submission" date="2015-11" db="EMBL/GenBank/DDBJ databases">
        <title>Genomic analysis of 38 Legionella species identifies large and diverse effector repertoires.</title>
        <authorList>
            <person name="Burstein D."/>
            <person name="Amaro F."/>
            <person name="Zusman T."/>
            <person name="Lifshitz Z."/>
            <person name="Cohen O."/>
            <person name="Gilbert J.A."/>
            <person name="Pupko T."/>
            <person name="Shuman H.A."/>
            <person name="Segal G."/>
        </authorList>
    </citation>
    <scope>NUCLEOTIDE SEQUENCE [LARGE SCALE GENOMIC DNA]</scope>
    <source>
        <strain evidence="7 8">ATCC 49655</strain>
    </source>
</reference>
<evidence type="ECO:0000256" key="2">
    <source>
        <dbReference type="ARBA" id="ARBA00022475"/>
    </source>
</evidence>
<keyword evidence="8" id="KW-1185">Reference proteome</keyword>
<keyword evidence="2 6" id="KW-1003">Cell membrane</keyword>
<proteinExistence type="inferred from homology"/>
<dbReference type="RefSeq" id="WP_018576079.1">
    <property type="nucleotide sequence ID" value="NZ_KB892382.1"/>
</dbReference>
<dbReference type="STRING" id="1122169.Lsha_1816"/>
<comment type="function">
    <text evidence="6">Binds the cellulose synthase activator, bis-(3'-5') cyclic diguanylic acid (c-di-GMP).</text>
</comment>
<gene>
    <name evidence="7" type="ORF">Lsha_1816</name>
</gene>
<dbReference type="GO" id="GO:0030244">
    <property type="term" value="P:cellulose biosynthetic process"/>
    <property type="evidence" value="ECO:0007669"/>
    <property type="project" value="UniProtKB-KW"/>
</dbReference>
<evidence type="ECO:0000256" key="4">
    <source>
        <dbReference type="ARBA" id="ARBA00022989"/>
    </source>
</evidence>
<comment type="pathway">
    <text evidence="6">Glycan metabolism; bacterial cellulose biosynthesis.</text>
</comment>
<feature type="transmembrane region" description="Helical" evidence="6">
    <location>
        <begin position="634"/>
        <end position="653"/>
    </location>
</feature>
<comment type="similarity">
    <text evidence="6">Belongs to the AcsB/BcsB family.</text>
</comment>
<protein>
    <recommendedName>
        <fullName evidence="6">Cyclic di-GMP-binding protein</fullName>
    </recommendedName>
    <alternativeName>
        <fullName evidence="6">Cellulose synthase regulatory subunit</fullName>
    </alternativeName>
</protein>
<dbReference type="UniPathway" id="UPA00694"/>
<accession>A0A0W0YT43</accession>
<evidence type="ECO:0000256" key="1">
    <source>
        <dbReference type="ARBA" id="ARBA00004162"/>
    </source>
</evidence>